<evidence type="ECO:0000313" key="1">
    <source>
        <dbReference type="EMBL" id="CAB4186366.1"/>
    </source>
</evidence>
<protein>
    <submittedName>
        <fullName evidence="1">Uncharacterized protein</fullName>
    </submittedName>
</protein>
<accession>A0A6J5QUX2</accession>
<gene>
    <name evidence="1" type="ORF">UFOVP1145_12</name>
</gene>
<name>A0A6J5QUX2_9CAUD</name>
<sequence>MATGFPAITGDVLSAAMFNGLVAFTVTTQSGATYTVANSDLYQVLIQTSNASTKTVTIAPDSTLTSAADGSAITIINTGAGLLTMAAGAGVTITSAGASSAAPTLAQHKVLQCVRVAANTWRIYGGIA</sequence>
<reference evidence="1" key="1">
    <citation type="submission" date="2020-05" db="EMBL/GenBank/DDBJ databases">
        <authorList>
            <person name="Chiriac C."/>
            <person name="Salcher M."/>
            <person name="Ghai R."/>
            <person name="Kavagutti S V."/>
        </authorList>
    </citation>
    <scope>NUCLEOTIDE SEQUENCE</scope>
</reference>
<proteinExistence type="predicted"/>
<dbReference type="EMBL" id="LR797093">
    <property type="protein sequence ID" value="CAB4186366.1"/>
    <property type="molecule type" value="Genomic_DNA"/>
</dbReference>
<organism evidence="1">
    <name type="scientific">uncultured Caudovirales phage</name>
    <dbReference type="NCBI Taxonomy" id="2100421"/>
    <lineage>
        <taxon>Viruses</taxon>
        <taxon>Duplodnaviria</taxon>
        <taxon>Heunggongvirae</taxon>
        <taxon>Uroviricota</taxon>
        <taxon>Caudoviricetes</taxon>
        <taxon>Peduoviridae</taxon>
        <taxon>Maltschvirus</taxon>
        <taxon>Maltschvirus maltsch</taxon>
    </lineage>
</organism>